<proteinExistence type="predicted"/>
<reference evidence="2 3" key="1">
    <citation type="journal article" date="2024" name="J Genomics">
        <title>Draft genome sequencing and assembly of Favolaschia claudopus CIRM-BRFM 2984 isolated from oak limbs.</title>
        <authorList>
            <person name="Navarro D."/>
            <person name="Drula E."/>
            <person name="Chaduli D."/>
            <person name="Cazenave R."/>
            <person name="Ahrendt S."/>
            <person name="Wang J."/>
            <person name="Lipzen A."/>
            <person name="Daum C."/>
            <person name="Barry K."/>
            <person name="Grigoriev I.V."/>
            <person name="Favel A."/>
            <person name="Rosso M.N."/>
            <person name="Martin F."/>
        </authorList>
    </citation>
    <scope>NUCLEOTIDE SEQUENCE [LARGE SCALE GENOMIC DNA]</scope>
    <source>
        <strain evidence="2 3">CIRM-BRFM 2984</strain>
    </source>
</reference>
<evidence type="ECO:0000256" key="1">
    <source>
        <dbReference type="SAM" id="MobiDB-lite"/>
    </source>
</evidence>
<feature type="region of interest" description="Disordered" evidence="1">
    <location>
        <begin position="391"/>
        <end position="535"/>
    </location>
</feature>
<sequence length="820" mass="88938">MSDYRDRLPPGMHPTYFPGRQLPPPHLAMTNQPHLVRYATEESPNSMHPYGAPVPGPYAHGTYGPQSQQHAPVLYTALRTTIPTIDSLTSLTSPRPAPHMAKSETRTQLALLSTKPRNAFCLPPIRLQPPSTHLTTALDARSQQLSNLLQNMLSQSGCAANRDFLVVNQWSQIYGNWEWCDKDTKKAADVYCFGMLVPVKSSLEPQGNYTVGGESANWFDEKIRQPGECPPIIDHLHFATTDGLDAALDLKIPSRTGPSLYHTEKTSNTVDCITLEQTGIRDPTILPEFQAYAIDHAIRDLQAYDPDGRRIPAADLAHRLLENPSVIVANLKIWQPSQGGGMKELSPVLEIKRIYLLSEKTQAIKVNWPAITASLATALDYVVRPPNATEAATSVPNHLSNAASGRYPSNHRDAVQGGQPLTPVNGYLLTTRPDSQHGRSNAMSPNNRAGGMGTMAASPQAQHAGTPHPRHAAPAPPKPRRTRKKPTAPLYSNAPLNTSPSAGHGHQQQLVPSQAPANPGSTSAIGANEGQQQHSATSFVQAAPSGVNAEEYLTRPQTRQNYAPLNTSPSDGSWTPAAARAVAGTGESRQHSATSFVQAAPSGVNAEEYLTRPQTRRNLRPGDRPPSQHDYYPRELAQRQYYSGDIPHARDLAPAESPPHTPTWGHIGVSGYEHYTQHAAIPMHSAVYPHVSPMTTAVTTPHEMWTEVQGDDSNFPTPNGNEGVNFNTNGEGNADARSETDESDGHVSPPAELAEVTNGSGEVVEEATSVDPTSSYARQKRSANAAFEDDTTFVEEVPLPKRDATPLGVRLSCYKLPHNL</sequence>
<feature type="compositionally biased region" description="Polar residues" evidence="1">
    <location>
        <begin position="494"/>
        <end position="535"/>
    </location>
</feature>
<organism evidence="2 3">
    <name type="scientific">Favolaschia claudopus</name>
    <dbReference type="NCBI Taxonomy" id="2862362"/>
    <lineage>
        <taxon>Eukaryota</taxon>
        <taxon>Fungi</taxon>
        <taxon>Dikarya</taxon>
        <taxon>Basidiomycota</taxon>
        <taxon>Agaricomycotina</taxon>
        <taxon>Agaricomycetes</taxon>
        <taxon>Agaricomycetidae</taxon>
        <taxon>Agaricales</taxon>
        <taxon>Marasmiineae</taxon>
        <taxon>Mycenaceae</taxon>
        <taxon>Favolaschia</taxon>
    </lineage>
</organism>
<accession>A0AAW0A1Z3</accession>
<feature type="compositionally biased region" description="Polar residues" evidence="1">
    <location>
        <begin position="438"/>
        <end position="447"/>
    </location>
</feature>
<feature type="region of interest" description="Disordered" evidence="1">
    <location>
        <begin position="607"/>
        <end position="632"/>
    </location>
</feature>
<feature type="region of interest" description="Disordered" evidence="1">
    <location>
        <begin position="1"/>
        <end position="28"/>
    </location>
</feature>
<evidence type="ECO:0000313" key="2">
    <source>
        <dbReference type="EMBL" id="KAK6997104.1"/>
    </source>
</evidence>
<protein>
    <submittedName>
        <fullName evidence="2">Uncharacterized protein</fullName>
    </submittedName>
</protein>
<feature type="compositionally biased region" description="Polar residues" evidence="1">
    <location>
        <begin position="391"/>
        <end position="403"/>
    </location>
</feature>
<comment type="caution">
    <text evidence="2">The sequence shown here is derived from an EMBL/GenBank/DDBJ whole genome shotgun (WGS) entry which is preliminary data.</text>
</comment>
<gene>
    <name evidence="2" type="ORF">R3P38DRAFT_3221253</name>
</gene>
<feature type="region of interest" description="Disordered" evidence="1">
    <location>
        <begin position="707"/>
        <end position="784"/>
    </location>
</feature>
<evidence type="ECO:0000313" key="3">
    <source>
        <dbReference type="Proteomes" id="UP001362999"/>
    </source>
</evidence>
<feature type="compositionally biased region" description="Basic and acidic residues" evidence="1">
    <location>
        <begin position="620"/>
        <end position="632"/>
    </location>
</feature>
<keyword evidence="3" id="KW-1185">Reference proteome</keyword>
<dbReference type="Proteomes" id="UP001362999">
    <property type="component" value="Unassembled WGS sequence"/>
</dbReference>
<dbReference type="AlphaFoldDB" id="A0AAW0A1Z3"/>
<name>A0AAW0A1Z3_9AGAR</name>
<dbReference type="EMBL" id="JAWWNJ010000094">
    <property type="protein sequence ID" value="KAK6997104.1"/>
    <property type="molecule type" value="Genomic_DNA"/>
</dbReference>
<feature type="compositionally biased region" description="Basic and acidic residues" evidence="1">
    <location>
        <begin position="734"/>
        <end position="745"/>
    </location>
</feature>
<feature type="compositionally biased region" description="Polar residues" evidence="1">
    <location>
        <begin position="711"/>
        <end position="731"/>
    </location>
</feature>